<evidence type="ECO:0000259" key="4">
    <source>
        <dbReference type="Pfam" id="PF02884"/>
    </source>
</evidence>
<dbReference type="PANTHER" id="PTHR37322:SF3">
    <property type="entry name" value="CHONDROITIN SULFATE ABC EXOLYASE"/>
    <property type="match status" value="1"/>
</dbReference>
<evidence type="ECO:0000256" key="2">
    <source>
        <dbReference type="ARBA" id="ARBA00023239"/>
    </source>
</evidence>
<dbReference type="Pfam" id="PF02278">
    <property type="entry name" value="Lyase_8"/>
    <property type="match status" value="1"/>
</dbReference>
<protein>
    <submittedName>
        <fullName evidence="7">Chondroitin sulfate ABC endolyase</fullName>
        <ecNumber evidence="7">4.2.2.20</ecNumber>
    </submittedName>
</protein>
<dbReference type="Gene3D" id="2.60.220.10">
    <property type="entry name" value="Polysaccharide lyase family 8-like, C-terminal"/>
    <property type="match status" value="1"/>
</dbReference>
<organism evidence="7">
    <name type="scientific">bioreactor metagenome</name>
    <dbReference type="NCBI Taxonomy" id="1076179"/>
    <lineage>
        <taxon>unclassified sequences</taxon>
        <taxon>metagenomes</taxon>
        <taxon>ecological metagenomes</taxon>
    </lineage>
</organism>
<dbReference type="SUPFAM" id="SSF48230">
    <property type="entry name" value="Chondroitin AC/alginate lyase"/>
    <property type="match status" value="1"/>
</dbReference>
<dbReference type="InterPro" id="IPR011071">
    <property type="entry name" value="Lyase_8-like_C"/>
</dbReference>
<proteinExistence type="inferred from homology"/>
<comment type="caution">
    <text evidence="7">The sequence shown here is derived from an EMBL/GenBank/DDBJ whole genome shotgun (WGS) entry which is preliminary data.</text>
</comment>
<dbReference type="SUPFAM" id="SSF49785">
    <property type="entry name" value="Galactose-binding domain-like"/>
    <property type="match status" value="1"/>
</dbReference>
<dbReference type="InterPro" id="IPR008929">
    <property type="entry name" value="Chondroitin_lyas"/>
</dbReference>
<accession>A0A644WD96</accession>
<dbReference type="GO" id="GO:0005576">
    <property type="term" value="C:extracellular region"/>
    <property type="evidence" value="ECO:0007669"/>
    <property type="project" value="InterPro"/>
</dbReference>
<dbReference type="SUPFAM" id="SSF74650">
    <property type="entry name" value="Galactose mutarotase-like"/>
    <property type="match status" value="1"/>
</dbReference>
<dbReference type="Gene3D" id="2.70.98.10">
    <property type="match status" value="1"/>
</dbReference>
<dbReference type="GO" id="GO:0034000">
    <property type="term" value="F:chondroitin-sulfate-ABC endolyase activity"/>
    <property type="evidence" value="ECO:0007669"/>
    <property type="project" value="UniProtKB-EC"/>
</dbReference>
<feature type="domain" description="Polysaccharide lyase family 8 central" evidence="3">
    <location>
        <begin position="559"/>
        <end position="820"/>
    </location>
</feature>
<dbReference type="Pfam" id="PF09092">
    <property type="entry name" value="Lyase_N"/>
    <property type="match status" value="1"/>
</dbReference>
<dbReference type="InterPro" id="IPR004103">
    <property type="entry name" value="Lyase_8_C"/>
</dbReference>
<keyword evidence="2 7" id="KW-0456">Lyase</keyword>
<evidence type="ECO:0000313" key="7">
    <source>
        <dbReference type="EMBL" id="MPM01806.1"/>
    </source>
</evidence>
<evidence type="ECO:0000259" key="6">
    <source>
        <dbReference type="Pfam" id="PF09093"/>
    </source>
</evidence>
<dbReference type="InterPro" id="IPR015177">
    <property type="entry name" value="Lyase_catalyt"/>
</dbReference>
<dbReference type="GO" id="GO:0006027">
    <property type="term" value="P:glycosaminoglycan catabolic process"/>
    <property type="evidence" value="ECO:0007669"/>
    <property type="project" value="InterPro"/>
</dbReference>
<dbReference type="GO" id="GO:0030246">
    <property type="term" value="F:carbohydrate binding"/>
    <property type="evidence" value="ECO:0007669"/>
    <property type="project" value="InterPro"/>
</dbReference>
<sequence>MKFKLSILLLLLTSLSLFAQQYSFDAGTVAPFQSAEPGKSQLSIVNVPYKDGNAALQWNWTAPTSIVIDYQVTLKNFRDGVIFWVYNEVPRSTPLVGEFRDASNNVRYTFNFGLNFKGWRICRIGSRYMSGNKSVSTNLKLHLLTPSGVSQGTLFIDRFSFAADVNYQNAPDAQQPNNTEANYINHWNSLWKWESELTYDLPLPASLNATQHASLQAVEQGIVKRLPQAANTSAISNAKTQFTNYAIRKEGNYWVGAPLVVKPDKTASDITLAELGSMMYGLALDAVYNGSQTSAQQYIDLWDFAHDQGFAYGSAMGNNHHYGYETKQIFLSAYLMRETLKSSAKINDVAATLSFWSGLPESRRVFDQTREGVVDSWNTLLFARLISAMLIQDLPQRYRAVQSLVRWVDTSLAFTPGNMGGLKPDGTIFHHAGHYPAYGVGGFSGLGDFIATLPGSEFNLTLSARQNLADALFAMSRYTHLTDWSIGMSGRHPHDGGMPAGVIESFGLLSLLGGVYNANESIDSKLAGEYLRLQTENTALKQQLSSFTTAAVPSGFYVYNHAAAGVHRFGNNMVTIKGYNSDVWGSEIYTNDNRYGRYQSYGAVEIFNEGTPVSRSNSRFNEAGWDWNRLPGTTTIHLPLNLLESPITSTLMARSKEDFAGASSLSGEFGIFGMKLREENLINNTNYTRDFQARKSVFAFGKRLVCIGTGISNSNVNYPTETTLYQQTINTTADRMSVNGTFYDATGYSFDTQIPVYSTVVSDLSGNYYRVASQSRVIVEGKEQVSKHNKTRAETRGNFITARIDHGKNPAGAAYEYMIMLRPTPVEQRRWSNDPGYRVLQADNQAHVVRDTISGVTAYVSFEAASFSSGLVRSVDAETLLMFKYQDDSNITLSVCDPSLRLPVKTNNSDNTTLEGVAVTREILLDGNWQLKQANSKVNVSQQNNQTVLSVTCQLGIPVEFELKKLETSVKNILNSDLKIITRDNHIEINGLTAAVSVFDITGKLLAFKNNLSEKKIFFLNEGKLYMLLAYLPDNSMLTHKFYL</sequence>
<name>A0A644WD96_9ZZZZ</name>
<evidence type="ECO:0000259" key="3">
    <source>
        <dbReference type="Pfam" id="PF02278"/>
    </source>
</evidence>
<dbReference type="InterPro" id="IPR039174">
    <property type="entry name" value="Chondroitin_ABC_lyase"/>
</dbReference>
<gene>
    <name evidence="7" type="ORF">SDC9_48046</name>
</gene>
<dbReference type="AlphaFoldDB" id="A0A644WD96"/>
<evidence type="ECO:0000256" key="1">
    <source>
        <dbReference type="ARBA" id="ARBA00006699"/>
    </source>
</evidence>
<dbReference type="Gene3D" id="2.60.120.430">
    <property type="entry name" value="Galactose-binding lectin"/>
    <property type="match status" value="1"/>
</dbReference>
<feature type="domain" description="Polysaccharide lyase family 8 C-terminal" evidence="4">
    <location>
        <begin position="838"/>
        <end position="899"/>
    </location>
</feature>
<reference evidence="7" key="1">
    <citation type="submission" date="2019-08" db="EMBL/GenBank/DDBJ databases">
        <authorList>
            <person name="Kucharzyk K."/>
            <person name="Murdoch R.W."/>
            <person name="Higgins S."/>
            <person name="Loffler F."/>
        </authorList>
    </citation>
    <scope>NUCLEOTIDE SEQUENCE</scope>
</reference>
<dbReference type="InterPro" id="IPR015176">
    <property type="entry name" value="Lyase_N"/>
</dbReference>
<dbReference type="EMBL" id="VSSQ01000824">
    <property type="protein sequence ID" value="MPM01806.1"/>
    <property type="molecule type" value="Genomic_DNA"/>
</dbReference>
<dbReference type="InterPro" id="IPR003159">
    <property type="entry name" value="Lyase_8_central_dom"/>
</dbReference>
<evidence type="ECO:0000259" key="5">
    <source>
        <dbReference type="Pfam" id="PF09092"/>
    </source>
</evidence>
<dbReference type="PANTHER" id="PTHR37322">
    <property type="match status" value="1"/>
</dbReference>
<dbReference type="InterPro" id="IPR011013">
    <property type="entry name" value="Gal_mutarotase_sf_dom"/>
</dbReference>
<dbReference type="Pfam" id="PF09093">
    <property type="entry name" value="Lyase_catalyt"/>
    <property type="match status" value="1"/>
</dbReference>
<dbReference type="SUPFAM" id="SSF49863">
    <property type="entry name" value="Hyaluronate lyase-like, C-terminal domain"/>
    <property type="match status" value="1"/>
</dbReference>
<feature type="domain" description="Lyase catalytic" evidence="6">
    <location>
        <begin position="231"/>
        <end position="537"/>
    </location>
</feature>
<dbReference type="GO" id="GO:0042597">
    <property type="term" value="C:periplasmic space"/>
    <property type="evidence" value="ECO:0007669"/>
    <property type="project" value="TreeGrafter"/>
</dbReference>
<dbReference type="InterPro" id="IPR014718">
    <property type="entry name" value="GH-type_carb-bd"/>
</dbReference>
<dbReference type="Gene3D" id="1.50.10.100">
    <property type="entry name" value="Chondroitin AC/alginate lyase"/>
    <property type="match status" value="1"/>
</dbReference>
<dbReference type="GO" id="GO:0005975">
    <property type="term" value="P:carbohydrate metabolic process"/>
    <property type="evidence" value="ECO:0007669"/>
    <property type="project" value="InterPro"/>
</dbReference>
<dbReference type="EC" id="4.2.2.20" evidence="7"/>
<comment type="similarity">
    <text evidence="1">Belongs to the polysaccharide lyase 8 family.</text>
</comment>
<dbReference type="Pfam" id="PF02884">
    <property type="entry name" value="Lyase_8_C"/>
    <property type="match status" value="1"/>
</dbReference>
<feature type="domain" description="Lyase N-terminal" evidence="5">
    <location>
        <begin position="22"/>
        <end position="176"/>
    </location>
</feature>
<dbReference type="InterPro" id="IPR008979">
    <property type="entry name" value="Galactose-bd-like_sf"/>
</dbReference>